<dbReference type="RefSeq" id="WP_145259775.1">
    <property type="nucleotide sequence ID" value="NZ_CP036279.1"/>
</dbReference>
<name>A0A518B735_9BACT</name>
<dbReference type="Gene3D" id="2.30.33.40">
    <property type="entry name" value="GroES chaperonin"/>
    <property type="match status" value="1"/>
</dbReference>
<dbReference type="HAMAP" id="MF_00580">
    <property type="entry name" value="CH10"/>
    <property type="match status" value="1"/>
</dbReference>
<dbReference type="GO" id="GO:0005524">
    <property type="term" value="F:ATP binding"/>
    <property type="evidence" value="ECO:0007669"/>
    <property type="project" value="InterPro"/>
</dbReference>
<dbReference type="InterPro" id="IPR037124">
    <property type="entry name" value="Chaperonin_GroES_sf"/>
</dbReference>
<keyword evidence="3" id="KW-0963">Cytoplasm</keyword>
<reference evidence="5 6" key="1">
    <citation type="submission" date="2019-02" db="EMBL/GenBank/DDBJ databases">
        <title>Deep-cultivation of Planctomycetes and their phenomic and genomic characterization uncovers novel biology.</title>
        <authorList>
            <person name="Wiegand S."/>
            <person name="Jogler M."/>
            <person name="Boedeker C."/>
            <person name="Pinto D."/>
            <person name="Vollmers J."/>
            <person name="Rivas-Marin E."/>
            <person name="Kohn T."/>
            <person name="Peeters S.H."/>
            <person name="Heuer A."/>
            <person name="Rast P."/>
            <person name="Oberbeckmann S."/>
            <person name="Bunk B."/>
            <person name="Jeske O."/>
            <person name="Meyerdierks A."/>
            <person name="Storesund J.E."/>
            <person name="Kallscheuer N."/>
            <person name="Luecker S."/>
            <person name="Lage O.M."/>
            <person name="Pohl T."/>
            <person name="Merkel B.J."/>
            <person name="Hornburger P."/>
            <person name="Mueller R.-W."/>
            <person name="Bruemmer F."/>
            <person name="Labrenz M."/>
            <person name="Spormann A.M."/>
            <person name="Op den Camp H."/>
            <person name="Overmann J."/>
            <person name="Amann R."/>
            <person name="Jetten M.S.M."/>
            <person name="Mascher T."/>
            <person name="Medema M.H."/>
            <person name="Devos D.P."/>
            <person name="Kaster A.-K."/>
            <person name="Ovreas L."/>
            <person name="Rohde M."/>
            <person name="Galperin M.Y."/>
            <person name="Jogler C."/>
        </authorList>
    </citation>
    <scope>NUCLEOTIDE SEQUENCE [LARGE SCALE GENOMIC DNA]</scope>
    <source>
        <strain evidence="5 6">Pan216</strain>
    </source>
</reference>
<dbReference type="PROSITE" id="PS00681">
    <property type="entry name" value="CHAPERONINS_CPN10"/>
    <property type="match status" value="1"/>
</dbReference>
<dbReference type="OrthoDB" id="9806791at2"/>
<dbReference type="EMBL" id="CP036279">
    <property type="protein sequence ID" value="QDU62785.1"/>
    <property type="molecule type" value="Genomic_DNA"/>
</dbReference>
<keyword evidence="2 3" id="KW-0143">Chaperone</keyword>
<dbReference type="SUPFAM" id="SSF50129">
    <property type="entry name" value="GroES-like"/>
    <property type="match status" value="1"/>
</dbReference>
<dbReference type="KEGG" id="knv:Pan216_36550"/>
<comment type="subunit">
    <text evidence="3">Heptamer of 7 subunits arranged in a ring. Interacts with the chaperonin GroEL.</text>
</comment>
<evidence type="ECO:0000256" key="4">
    <source>
        <dbReference type="RuleBase" id="RU000535"/>
    </source>
</evidence>
<sequence length="95" mass="10210">MKIVPLNEKVVVKRLEAESTTAGGIVLPEAAKEKPREGEVLSVGDGKRLENGERLAFQIKKGDRVIFSSYAGTEINVGGDDLLIMTEDDILAIVG</sequence>
<comment type="subcellular location">
    <subcellularLocation>
        <location evidence="3">Cytoplasm</location>
    </subcellularLocation>
</comment>
<dbReference type="CDD" id="cd00320">
    <property type="entry name" value="cpn10"/>
    <property type="match status" value="1"/>
</dbReference>
<dbReference type="GO" id="GO:0051082">
    <property type="term" value="F:unfolded protein binding"/>
    <property type="evidence" value="ECO:0007669"/>
    <property type="project" value="TreeGrafter"/>
</dbReference>
<evidence type="ECO:0000313" key="6">
    <source>
        <dbReference type="Proteomes" id="UP000317093"/>
    </source>
</evidence>
<dbReference type="InterPro" id="IPR018369">
    <property type="entry name" value="Chaprnonin_Cpn10_CS"/>
</dbReference>
<evidence type="ECO:0000256" key="1">
    <source>
        <dbReference type="ARBA" id="ARBA00006975"/>
    </source>
</evidence>
<dbReference type="AlphaFoldDB" id="A0A518B735"/>
<accession>A0A518B735</accession>
<dbReference type="SMART" id="SM00883">
    <property type="entry name" value="Cpn10"/>
    <property type="match status" value="1"/>
</dbReference>
<evidence type="ECO:0000256" key="3">
    <source>
        <dbReference type="HAMAP-Rule" id="MF_00580"/>
    </source>
</evidence>
<dbReference type="Proteomes" id="UP000317093">
    <property type="component" value="Chromosome"/>
</dbReference>
<dbReference type="GO" id="GO:0046872">
    <property type="term" value="F:metal ion binding"/>
    <property type="evidence" value="ECO:0007669"/>
    <property type="project" value="TreeGrafter"/>
</dbReference>
<organism evidence="5 6">
    <name type="scientific">Kolteria novifilia</name>
    <dbReference type="NCBI Taxonomy" id="2527975"/>
    <lineage>
        <taxon>Bacteria</taxon>
        <taxon>Pseudomonadati</taxon>
        <taxon>Planctomycetota</taxon>
        <taxon>Planctomycetia</taxon>
        <taxon>Kolteriales</taxon>
        <taxon>Kolteriaceae</taxon>
        <taxon>Kolteria</taxon>
    </lineage>
</organism>
<dbReference type="PANTHER" id="PTHR10772">
    <property type="entry name" value="10 KDA HEAT SHOCK PROTEIN"/>
    <property type="match status" value="1"/>
</dbReference>
<dbReference type="NCBIfam" id="NF001527">
    <property type="entry name" value="PRK00364.1-2"/>
    <property type="match status" value="1"/>
</dbReference>
<dbReference type="FunFam" id="2.30.33.40:FF:000001">
    <property type="entry name" value="10 kDa chaperonin"/>
    <property type="match status" value="1"/>
</dbReference>
<keyword evidence="6" id="KW-1185">Reference proteome</keyword>
<dbReference type="NCBIfam" id="NF001531">
    <property type="entry name" value="PRK00364.2-2"/>
    <property type="match status" value="1"/>
</dbReference>
<comment type="function">
    <text evidence="3 4">Together with the chaperonin GroEL, plays an essential role in assisting protein folding. The GroEL-GroES system forms a nano-cage that allows encapsulation of the non-native substrate proteins and provides a physical environment optimized to promote and accelerate protein folding. GroES binds to the apical surface of the GroEL ring, thereby capping the opening of the GroEL channel.</text>
</comment>
<dbReference type="PRINTS" id="PR00297">
    <property type="entry name" value="CHAPERONIN10"/>
</dbReference>
<dbReference type="GO" id="GO:0044183">
    <property type="term" value="F:protein folding chaperone"/>
    <property type="evidence" value="ECO:0007669"/>
    <property type="project" value="InterPro"/>
</dbReference>
<dbReference type="InterPro" id="IPR020818">
    <property type="entry name" value="Chaperonin_GroES"/>
</dbReference>
<dbReference type="GO" id="GO:0005737">
    <property type="term" value="C:cytoplasm"/>
    <property type="evidence" value="ECO:0007669"/>
    <property type="project" value="UniProtKB-SubCell"/>
</dbReference>
<dbReference type="Pfam" id="PF00166">
    <property type="entry name" value="Cpn10"/>
    <property type="match status" value="1"/>
</dbReference>
<evidence type="ECO:0000313" key="5">
    <source>
        <dbReference type="EMBL" id="QDU62785.1"/>
    </source>
</evidence>
<protein>
    <recommendedName>
        <fullName evidence="3">Co-chaperonin GroES</fullName>
    </recommendedName>
    <alternativeName>
        <fullName evidence="3">10 kDa chaperonin</fullName>
    </alternativeName>
    <alternativeName>
        <fullName evidence="3">Chaperonin-10</fullName>
        <shortName evidence="3">Cpn10</shortName>
    </alternativeName>
</protein>
<gene>
    <name evidence="5" type="primary">groS_3</name>
    <name evidence="3" type="synonym">groES</name>
    <name evidence="3" type="synonym">groS</name>
    <name evidence="5" type="ORF">Pan216_36550</name>
</gene>
<proteinExistence type="inferred from homology"/>
<dbReference type="NCBIfam" id="NF001533">
    <property type="entry name" value="PRK00364.2-4"/>
    <property type="match status" value="1"/>
</dbReference>
<evidence type="ECO:0000256" key="2">
    <source>
        <dbReference type="ARBA" id="ARBA00023186"/>
    </source>
</evidence>
<comment type="similarity">
    <text evidence="1 3 4">Belongs to the GroES chaperonin family.</text>
</comment>
<dbReference type="PANTHER" id="PTHR10772:SF58">
    <property type="entry name" value="CO-CHAPERONIN GROES"/>
    <property type="match status" value="1"/>
</dbReference>
<dbReference type="GO" id="GO:0051087">
    <property type="term" value="F:protein-folding chaperone binding"/>
    <property type="evidence" value="ECO:0007669"/>
    <property type="project" value="TreeGrafter"/>
</dbReference>
<dbReference type="InterPro" id="IPR011032">
    <property type="entry name" value="GroES-like_sf"/>
</dbReference>